<proteinExistence type="predicted"/>
<gene>
    <name evidence="1" type="ORF">QYQ95_06615</name>
</gene>
<sequence>MACIGETTVKIDTFNSVIETLELKPIKNLKKTELAELLNSSVSAVDSFLLLHYQLTFTEFIYENLEECSTRSPEISKLNMGKLLAETIHKYYSDDGAIPFKITWSSLVKYLKPYGMNYSYSTIRNKFENALHRDISILNSLQHSEFIDTYQKIDLDCFEKRNHVGLYEFINTNKQLHNSVDETDFKIIHANTDIPCGHEINLVYLYGMTVNAVRLALNVEPSKLPLPLNSKYAQARGVDFVLFDRKTLELKVDIKSHYAKNSSYKNADYVLCWKTDMTPIEIDLFKEQNGVSEVFELSLIWEVYGLTEQMKPYLNVSN</sequence>
<dbReference type="EMBL" id="CP135176">
    <property type="protein sequence ID" value="WZS86956.1"/>
    <property type="molecule type" value="Genomic_DNA"/>
</dbReference>
<protein>
    <recommendedName>
        <fullName evidence="3">Restriction endonuclease</fullName>
    </recommendedName>
</protein>
<reference evidence="1 2" key="1">
    <citation type="journal article" date="2024" name="Elife">
        <title>Polysaccharide breakdown products drive degradation-dispersal cycles of foraging bacteria through changes in metabolism and motility.</title>
        <authorList>
            <person name="Stubbusch A.K."/>
            <person name="Keegstra J.M."/>
            <person name="Schwartzman J."/>
            <person name="Pontrelli S."/>
            <person name="Clerc E.E."/>
            <person name="Stocker R."/>
            <person name="Magnabosco C."/>
            <person name="Schubert O.T."/>
            <person name="Ackermann M."/>
            <person name="D'Souza G.G."/>
        </authorList>
    </citation>
    <scope>NUCLEOTIDE SEQUENCE [LARGE SCALE GENOMIC DNA]</scope>
    <source>
        <strain evidence="1 2">ZF270</strain>
    </source>
</reference>
<evidence type="ECO:0008006" key="3">
    <source>
        <dbReference type="Google" id="ProtNLM"/>
    </source>
</evidence>
<accession>A0AAN0NAI5</accession>
<organism evidence="1 2">
    <name type="scientific">Vibrio cyclitrophicus ZF270</name>
    <dbReference type="NCBI Taxonomy" id="1136176"/>
    <lineage>
        <taxon>Bacteria</taxon>
        <taxon>Pseudomonadati</taxon>
        <taxon>Pseudomonadota</taxon>
        <taxon>Gammaproteobacteria</taxon>
        <taxon>Vibrionales</taxon>
        <taxon>Vibrionaceae</taxon>
        <taxon>Vibrio</taxon>
    </lineage>
</organism>
<dbReference type="Proteomes" id="UP001441914">
    <property type="component" value="Chromosome 1"/>
</dbReference>
<dbReference type="RefSeq" id="WP_016800559.1">
    <property type="nucleotide sequence ID" value="NZ_AIDR02000041.1"/>
</dbReference>
<name>A0AAN0NAI5_9VIBR</name>
<dbReference type="AlphaFoldDB" id="A0AAN0NAI5"/>
<evidence type="ECO:0000313" key="1">
    <source>
        <dbReference type="EMBL" id="WZS86956.1"/>
    </source>
</evidence>
<evidence type="ECO:0000313" key="2">
    <source>
        <dbReference type="Proteomes" id="UP001441914"/>
    </source>
</evidence>
<keyword evidence="2" id="KW-1185">Reference proteome</keyword>